<proteinExistence type="predicted"/>
<dbReference type="STRING" id="996801.BW723_15795"/>
<evidence type="ECO:0000313" key="4">
    <source>
        <dbReference type="Proteomes" id="UP000092612"/>
    </source>
</evidence>
<evidence type="ECO:0000313" key="3">
    <source>
        <dbReference type="EMBL" id="OBY66985.1"/>
    </source>
</evidence>
<dbReference type="RefSeq" id="WP_068357871.1">
    <property type="nucleotide sequence ID" value="NZ_CP019337.1"/>
</dbReference>
<name>A0A1B8U559_9FLAO</name>
<dbReference type="KEGG" id="prn:BW723_15795"/>
<feature type="coiled-coil region" evidence="1">
    <location>
        <begin position="373"/>
        <end position="407"/>
    </location>
</feature>
<keyword evidence="4" id="KW-1185">Reference proteome</keyword>
<reference evidence="4" key="1">
    <citation type="submission" date="2016-02" db="EMBL/GenBank/DDBJ databases">
        <title>Paenibacillus sp. LPB0068, isolated from Crassostrea gigas.</title>
        <authorList>
            <person name="Shin S.-K."/>
            <person name="Yi H."/>
        </authorList>
    </citation>
    <scope>NUCLEOTIDE SEQUENCE [LARGE SCALE GENOMIC DNA]</scope>
    <source>
        <strain evidence="4">KCTC 23969</strain>
    </source>
</reference>
<keyword evidence="1" id="KW-0175">Coiled coil</keyword>
<dbReference type="InterPro" id="IPR027417">
    <property type="entry name" value="P-loop_NTPase"/>
</dbReference>
<sequence length="747" mass="88106">MIDKIELKETNTYIQKVEVNNLAKVNFFFGSNGSGKSTIAKLLYNQSLSDVEKDNKFEQCKISGFNLKNDEILVFDEKYVERNFISNKELSGLFTLNEENKDIDDKIRTNQKELNKLDNYLENFSKRERKIKKALNDKHEELKRNCWWERNSFDTFYEIELEYSRNKENHLRNIRNYLPIDKSDEELSLESLSARYKDLFEIKREKIDIKISSDLFKKLGKLENDIIPLMEEVITTNKEVNIAELIDALGIRKWVEEGRNFVLDEKKNICPFCQSETYDDNLKQSFEEYFNKTYQEKINKIKSLKEAYLITFNQLLENIIQVSKVYNKDNQTTDLHTECSNLLADNIKKLERKLEYSNEIIEFFDIYNFDLELDIINDEIEDNNEKIEDFQKNKEQLIEDIWNYLAKESVNEIKEYDNYNSRITKILLQLNTLSSHFENSKKTIKDKVEKLKSKTVSTDKAVKAINGILKSSGFDNFEIEEKETSNNISRYILKRENNSEQDVFKTLSEGEKNFIAFLYFYQLVLGTDDKDSELKKRIVVIDDPVSSLDSQVLFVVSTLIHSLIKYSETDKNQFKNSTIKQVFILSHNLYFYKEVSFKQRPICRNKAHFSVSKFNGISNIEHKGVDTFVHNDYMLLWKSIKELKETNNKVFNITIGNSMRRIIESYVNFIGLGKSPWDSLKSLDVSDPIYPICSSLISEINDVSHKSLPFDDLYYQRIVNEEPDKLYSAFQKIFKSIGEEHYKMMMN</sequence>
<feature type="coiled-coil region" evidence="1">
    <location>
        <begin position="117"/>
        <end position="145"/>
    </location>
</feature>
<dbReference type="Proteomes" id="UP000092612">
    <property type="component" value="Unassembled WGS sequence"/>
</dbReference>
<dbReference type="SUPFAM" id="SSF52540">
    <property type="entry name" value="P-loop containing nucleoside triphosphate hydrolases"/>
    <property type="match status" value="1"/>
</dbReference>
<dbReference type="AlphaFoldDB" id="A0A1B8U559"/>
<accession>A0A1B8U559</accession>
<dbReference type="Gene3D" id="3.40.50.300">
    <property type="entry name" value="P-loop containing nucleotide triphosphate hydrolases"/>
    <property type="match status" value="1"/>
</dbReference>
<dbReference type="OrthoDB" id="9795565at2"/>
<organism evidence="3 4">
    <name type="scientific">Polaribacter reichenbachii</name>
    <dbReference type="NCBI Taxonomy" id="996801"/>
    <lineage>
        <taxon>Bacteria</taxon>
        <taxon>Pseudomonadati</taxon>
        <taxon>Bacteroidota</taxon>
        <taxon>Flavobacteriia</taxon>
        <taxon>Flavobacteriales</taxon>
        <taxon>Flavobacteriaceae</taxon>
    </lineage>
</organism>
<comment type="caution">
    <text evidence="3">The sequence shown here is derived from an EMBL/GenBank/DDBJ whole genome shotgun (WGS) entry which is preliminary data.</text>
</comment>
<feature type="domain" description="Protein CR006 P-loop" evidence="2">
    <location>
        <begin position="16"/>
        <end position="734"/>
    </location>
</feature>
<dbReference type="Pfam" id="PF13166">
    <property type="entry name" value="AAA_13"/>
    <property type="match status" value="1"/>
</dbReference>
<gene>
    <name evidence="3" type="ORF">LPB301_03990</name>
</gene>
<evidence type="ECO:0000259" key="2">
    <source>
        <dbReference type="Pfam" id="PF13166"/>
    </source>
</evidence>
<evidence type="ECO:0000256" key="1">
    <source>
        <dbReference type="SAM" id="Coils"/>
    </source>
</evidence>
<dbReference type="InterPro" id="IPR026866">
    <property type="entry name" value="CR006_AAA"/>
</dbReference>
<dbReference type="EMBL" id="LSFL01000009">
    <property type="protein sequence ID" value="OBY66985.1"/>
    <property type="molecule type" value="Genomic_DNA"/>
</dbReference>
<protein>
    <recommendedName>
        <fullName evidence="2">Protein CR006 P-loop domain-containing protein</fullName>
    </recommendedName>
</protein>